<evidence type="ECO:0000313" key="3">
    <source>
        <dbReference type="EMBL" id="CAD9504566.1"/>
    </source>
</evidence>
<dbReference type="AlphaFoldDB" id="A0A7S2MV79"/>
<feature type="compositionally biased region" description="Gly residues" evidence="1">
    <location>
        <begin position="128"/>
        <end position="139"/>
    </location>
</feature>
<evidence type="ECO:0000256" key="1">
    <source>
        <dbReference type="SAM" id="MobiDB-lite"/>
    </source>
</evidence>
<feature type="region of interest" description="Disordered" evidence="1">
    <location>
        <begin position="108"/>
        <end position="168"/>
    </location>
</feature>
<accession>A0A7S2MV79</accession>
<name>A0A7S2MV79_9EUKA</name>
<gene>
    <name evidence="3" type="ORF">CBRE1094_LOCUS30075</name>
</gene>
<keyword evidence="2" id="KW-0812">Transmembrane</keyword>
<feature type="compositionally biased region" description="Low complexity" evidence="1">
    <location>
        <begin position="117"/>
        <end position="127"/>
    </location>
</feature>
<reference evidence="3" key="1">
    <citation type="submission" date="2021-01" db="EMBL/GenBank/DDBJ databases">
        <authorList>
            <person name="Corre E."/>
            <person name="Pelletier E."/>
            <person name="Niang G."/>
            <person name="Scheremetjew M."/>
            <person name="Finn R."/>
            <person name="Kale V."/>
            <person name="Holt S."/>
            <person name="Cochrane G."/>
            <person name="Meng A."/>
            <person name="Brown T."/>
            <person name="Cohen L."/>
        </authorList>
    </citation>
    <scope>NUCLEOTIDE SEQUENCE</scope>
    <source>
        <strain evidence="3">UTEX LB 985</strain>
    </source>
</reference>
<sequence>MEDAQAHLRPRGAAREVCEDMSELQALLLSRVSAEQASDSGSGVASPSLPGTALPGAPLRRDSQRSLGEPSDTRRRSQRLTLLWWACLAVLCALAILGALHLQHAKSPQRVGSPQHGSSAAATAVRSGGSGSGGRGSGGASSDTCGRGRGSGSGHTAGEAHARRRRRVENERLERSWLHYRWFSMELS</sequence>
<dbReference type="EMBL" id="HBGU01055051">
    <property type="protein sequence ID" value="CAD9504566.1"/>
    <property type="molecule type" value="Transcribed_RNA"/>
</dbReference>
<feature type="region of interest" description="Disordered" evidence="1">
    <location>
        <begin position="37"/>
        <end position="73"/>
    </location>
</feature>
<feature type="transmembrane region" description="Helical" evidence="2">
    <location>
        <begin position="82"/>
        <end position="102"/>
    </location>
</feature>
<keyword evidence="2" id="KW-1133">Transmembrane helix</keyword>
<proteinExistence type="predicted"/>
<keyword evidence="2" id="KW-0472">Membrane</keyword>
<evidence type="ECO:0000256" key="2">
    <source>
        <dbReference type="SAM" id="Phobius"/>
    </source>
</evidence>
<organism evidence="3">
    <name type="scientific">Haptolina brevifila</name>
    <dbReference type="NCBI Taxonomy" id="156173"/>
    <lineage>
        <taxon>Eukaryota</taxon>
        <taxon>Haptista</taxon>
        <taxon>Haptophyta</taxon>
        <taxon>Prymnesiophyceae</taxon>
        <taxon>Prymnesiales</taxon>
        <taxon>Prymnesiaceae</taxon>
        <taxon>Haptolina</taxon>
    </lineage>
</organism>
<protein>
    <submittedName>
        <fullName evidence="3">Uncharacterized protein</fullName>
    </submittedName>
</protein>